<protein>
    <submittedName>
        <fullName evidence="1">Uncharacterized protein</fullName>
    </submittedName>
</protein>
<dbReference type="RefSeq" id="WP_015334335.1">
    <property type="nucleotide sequence ID" value="NC_020054.1"/>
</dbReference>
<dbReference type="OrthoDB" id="938520at2"/>
<reference evidence="1 2" key="1">
    <citation type="journal article" date="2012" name="J. Bacteriol.">
        <title>Genome Sequence of Fibrella aestuarina BUZ 2T, a Filamentous Marine Bacterium.</title>
        <authorList>
            <person name="Filippini M."/>
            <person name="Qi W."/>
            <person name="Blom J."/>
            <person name="Goesmann A."/>
            <person name="Smits T.H."/>
            <person name="Bagheri H.C."/>
        </authorList>
    </citation>
    <scope>NUCLEOTIDE SEQUENCE [LARGE SCALE GENOMIC DNA]</scope>
    <source>
        <strain evidence="2">BUZ 2T</strain>
    </source>
</reference>
<evidence type="ECO:0000313" key="1">
    <source>
        <dbReference type="EMBL" id="CCH03236.1"/>
    </source>
</evidence>
<dbReference type="Proteomes" id="UP000011058">
    <property type="component" value="Chromosome"/>
</dbReference>
<dbReference type="eggNOG" id="COG3209">
    <property type="taxonomic scope" value="Bacteria"/>
</dbReference>
<dbReference type="HOGENOM" id="CLU_1033452_0_0_10"/>
<keyword evidence="2" id="KW-1185">Reference proteome</keyword>
<organism evidence="1 2">
    <name type="scientific">Fibrella aestuarina BUZ 2</name>
    <dbReference type="NCBI Taxonomy" id="1166018"/>
    <lineage>
        <taxon>Bacteria</taxon>
        <taxon>Pseudomonadati</taxon>
        <taxon>Bacteroidota</taxon>
        <taxon>Cytophagia</taxon>
        <taxon>Cytophagales</taxon>
        <taxon>Spirosomataceae</taxon>
        <taxon>Fibrella</taxon>
    </lineage>
</organism>
<name>I0KGI3_9BACT</name>
<dbReference type="KEGG" id="fae:FAES_5237"/>
<dbReference type="EMBL" id="HE796683">
    <property type="protein sequence ID" value="CCH03236.1"/>
    <property type="molecule type" value="Genomic_DNA"/>
</dbReference>
<accession>I0KGI3</accession>
<dbReference type="PATRIC" id="fig|1166018.3.peg.2212"/>
<sequence length="269" mass="29495">MNLYKTGLIRIGAYLVLGGLLTVPVSCERDKDSAAQPTSVNNRGAKTGDPGCNIYDNGSFLGTWTVTNSRLQALINPGDNKQYVAQIIGNDEFLVRGRAFLQRTDIAGQPGNLNVGCFEGDAGDQQGFSVNNFQPASIFESGNTPYSYRVKCSPRFNAASDGAIIPIGFWNLTNDRVDGRFFRGQWWVVQNVSRQFLRDAFIIRGRNMLVRSDVQITEDPWDRGRTRCFGGGDTGTGGLEPPSNAPQELVIEGYSKASFPDGSPYFIKN</sequence>
<gene>
    <name evidence="1" type="ORF">FAES_5237</name>
</gene>
<dbReference type="AlphaFoldDB" id="I0KGI3"/>
<evidence type="ECO:0000313" key="2">
    <source>
        <dbReference type="Proteomes" id="UP000011058"/>
    </source>
</evidence>
<proteinExistence type="predicted"/>